<accession>A0A1W1C167</accession>
<dbReference type="GO" id="GO:0004141">
    <property type="term" value="F:dethiobiotin synthase activity"/>
    <property type="evidence" value="ECO:0007669"/>
    <property type="project" value="UniProtKB-EC"/>
</dbReference>
<dbReference type="SUPFAM" id="SSF52540">
    <property type="entry name" value="P-loop containing nucleoside triphosphate hydrolases"/>
    <property type="match status" value="1"/>
</dbReference>
<dbReference type="UniPathway" id="UPA00078"/>
<organism evidence="1">
    <name type="scientific">hydrothermal vent metagenome</name>
    <dbReference type="NCBI Taxonomy" id="652676"/>
    <lineage>
        <taxon>unclassified sequences</taxon>
        <taxon>metagenomes</taxon>
        <taxon>ecological metagenomes</taxon>
    </lineage>
</organism>
<reference evidence="1" key="1">
    <citation type="submission" date="2016-10" db="EMBL/GenBank/DDBJ databases">
        <authorList>
            <person name="de Groot N.N."/>
        </authorList>
    </citation>
    <scope>NUCLEOTIDE SEQUENCE</scope>
</reference>
<dbReference type="GO" id="GO:0000287">
    <property type="term" value="F:magnesium ion binding"/>
    <property type="evidence" value="ECO:0007669"/>
    <property type="project" value="InterPro"/>
</dbReference>
<dbReference type="PANTHER" id="PTHR43210:SF5">
    <property type="entry name" value="DETHIOBIOTIN SYNTHETASE"/>
    <property type="match status" value="1"/>
</dbReference>
<dbReference type="EC" id="6.3.3.3" evidence="1"/>
<dbReference type="NCBIfam" id="TIGR00347">
    <property type="entry name" value="bioD"/>
    <property type="match status" value="1"/>
</dbReference>
<dbReference type="GO" id="GO:0005524">
    <property type="term" value="F:ATP binding"/>
    <property type="evidence" value="ECO:0007669"/>
    <property type="project" value="InterPro"/>
</dbReference>
<dbReference type="GO" id="GO:0005829">
    <property type="term" value="C:cytosol"/>
    <property type="evidence" value="ECO:0007669"/>
    <property type="project" value="TreeGrafter"/>
</dbReference>
<dbReference type="PANTHER" id="PTHR43210">
    <property type="entry name" value="DETHIOBIOTIN SYNTHETASE"/>
    <property type="match status" value="1"/>
</dbReference>
<dbReference type="InterPro" id="IPR004472">
    <property type="entry name" value="DTB_synth_BioD"/>
</dbReference>
<dbReference type="Pfam" id="PF13500">
    <property type="entry name" value="AAA_26"/>
    <property type="match status" value="1"/>
</dbReference>
<dbReference type="GO" id="GO:0009102">
    <property type="term" value="P:biotin biosynthetic process"/>
    <property type="evidence" value="ECO:0007669"/>
    <property type="project" value="UniProtKB-UniPathway"/>
</dbReference>
<keyword evidence="1" id="KW-0436">Ligase</keyword>
<dbReference type="Gene3D" id="3.40.50.300">
    <property type="entry name" value="P-loop containing nucleotide triphosphate hydrolases"/>
    <property type="match status" value="1"/>
</dbReference>
<proteinExistence type="inferred from homology"/>
<dbReference type="EMBL" id="FPHB01000046">
    <property type="protein sequence ID" value="SFV59506.1"/>
    <property type="molecule type" value="Genomic_DNA"/>
</dbReference>
<evidence type="ECO:0000313" key="1">
    <source>
        <dbReference type="EMBL" id="SFV59506.1"/>
    </source>
</evidence>
<dbReference type="HAMAP" id="MF_00336">
    <property type="entry name" value="BioD"/>
    <property type="match status" value="1"/>
</dbReference>
<dbReference type="PIRSF" id="PIRSF006755">
    <property type="entry name" value="DTB_synth"/>
    <property type="match status" value="1"/>
</dbReference>
<name>A0A1W1C167_9ZZZZ</name>
<gene>
    <name evidence="1" type="ORF">MNB_SM-7-102</name>
</gene>
<protein>
    <submittedName>
        <fullName evidence="1">Dethiobiotin synthetase</fullName>
        <ecNumber evidence="1">6.3.3.3</ecNumber>
    </submittedName>
</protein>
<dbReference type="CDD" id="cd03109">
    <property type="entry name" value="DTBS"/>
    <property type="match status" value="1"/>
</dbReference>
<sequence>MHTIFITATNTNIGKTYTTTKLINEFSKRGLRVCAIKPIETGVDTLPQDGTKVLQQLQKYPQNPKLTLHEVVPIMFKQPAAPFIASEKRELDLQIVFDTVLSLRSLCDVLLIEGAGGLFVPINKEYFMINFIKDLEVDRTLLVTHCALGCINDTLLSQKALTDANLNFITAFNCRDDDTFEQTSKPFFDTINQKIMIVDKDIEALADALLKI</sequence>
<dbReference type="AlphaFoldDB" id="A0A1W1C167"/>
<dbReference type="InterPro" id="IPR027417">
    <property type="entry name" value="P-loop_NTPase"/>
</dbReference>